<reference evidence="4" key="1">
    <citation type="journal article" date="2019" name="Int. J. Syst. Evol. Microbiol.">
        <title>The Global Catalogue of Microorganisms (GCM) 10K type strain sequencing project: providing services to taxonomists for standard genome sequencing and annotation.</title>
        <authorList>
            <consortium name="The Broad Institute Genomics Platform"/>
            <consortium name="The Broad Institute Genome Sequencing Center for Infectious Disease"/>
            <person name="Wu L."/>
            <person name="Ma J."/>
        </authorList>
    </citation>
    <scope>NUCLEOTIDE SEQUENCE [LARGE SCALE GENOMIC DNA]</scope>
    <source>
        <strain evidence="4">CGMCC 1.15774</strain>
    </source>
</reference>
<dbReference type="Gene3D" id="3.40.50.2300">
    <property type="match status" value="1"/>
</dbReference>
<dbReference type="RefSeq" id="WP_366588294.1">
    <property type="nucleotide sequence ID" value="NZ_JBHSCL010000004.1"/>
</dbReference>
<dbReference type="InterPro" id="IPR011006">
    <property type="entry name" value="CheY-like_superfamily"/>
</dbReference>
<keyword evidence="1" id="KW-0597">Phosphoprotein</keyword>
<dbReference type="Proteomes" id="UP001595841">
    <property type="component" value="Unassembled WGS sequence"/>
</dbReference>
<proteinExistence type="predicted"/>
<feature type="domain" description="Response regulatory" evidence="2">
    <location>
        <begin position="14"/>
        <end position="135"/>
    </location>
</feature>
<accession>A0ABV8PN30</accession>
<evidence type="ECO:0000259" key="2">
    <source>
        <dbReference type="PROSITE" id="PS50110"/>
    </source>
</evidence>
<feature type="modified residue" description="4-aspartylphosphate" evidence="1">
    <location>
        <position position="68"/>
    </location>
</feature>
<dbReference type="PANTHER" id="PTHR44520">
    <property type="entry name" value="RESPONSE REGULATOR RCP1-RELATED"/>
    <property type="match status" value="1"/>
</dbReference>
<dbReference type="PANTHER" id="PTHR44520:SF2">
    <property type="entry name" value="RESPONSE REGULATOR RCP1"/>
    <property type="match status" value="1"/>
</dbReference>
<dbReference type="SUPFAM" id="SSF52172">
    <property type="entry name" value="CheY-like"/>
    <property type="match status" value="1"/>
</dbReference>
<name>A0ABV8PN30_9FLAO</name>
<dbReference type="SMART" id="SM00448">
    <property type="entry name" value="REC"/>
    <property type="match status" value="1"/>
</dbReference>
<dbReference type="InterPro" id="IPR001789">
    <property type="entry name" value="Sig_transdc_resp-reg_receiver"/>
</dbReference>
<protein>
    <submittedName>
        <fullName evidence="3">Response regulator</fullName>
    </submittedName>
</protein>
<evidence type="ECO:0000256" key="1">
    <source>
        <dbReference type="PROSITE-ProRule" id="PRU00169"/>
    </source>
</evidence>
<sequence length="155" mass="17657">MSTNPSNGGSQILNVALADDDEDDRLFFQEAIDDISIRTKLSLFNNGQELMDYLSLPKVILPNLVFLDLNMPIKNGMQCLKEIRANSSLNHVCIAIYSTSCSEKDIEDTFINGANIYLNKPNNFGKLRESIEKVLQINWQYHTSNLNRDNFLLRL</sequence>
<evidence type="ECO:0000313" key="3">
    <source>
        <dbReference type="EMBL" id="MFC4220630.1"/>
    </source>
</evidence>
<dbReference type="PROSITE" id="PS50110">
    <property type="entry name" value="RESPONSE_REGULATORY"/>
    <property type="match status" value="1"/>
</dbReference>
<gene>
    <name evidence="3" type="ORF">ACFOWS_10820</name>
</gene>
<evidence type="ECO:0000313" key="4">
    <source>
        <dbReference type="Proteomes" id="UP001595841"/>
    </source>
</evidence>
<dbReference type="InterPro" id="IPR052893">
    <property type="entry name" value="TCS_response_regulator"/>
</dbReference>
<keyword evidence="4" id="KW-1185">Reference proteome</keyword>
<dbReference type="EMBL" id="JBHSCL010000004">
    <property type="protein sequence ID" value="MFC4220630.1"/>
    <property type="molecule type" value="Genomic_DNA"/>
</dbReference>
<organism evidence="3 4">
    <name type="scientific">Flagellimonas marina</name>
    <dbReference type="NCBI Taxonomy" id="1775168"/>
    <lineage>
        <taxon>Bacteria</taxon>
        <taxon>Pseudomonadati</taxon>
        <taxon>Bacteroidota</taxon>
        <taxon>Flavobacteriia</taxon>
        <taxon>Flavobacteriales</taxon>
        <taxon>Flavobacteriaceae</taxon>
        <taxon>Flagellimonas</taxon>
    </lineage>
</organism>
<comment type="caution">
    <text evidence="3">The sequence shown here is derived from an EMBL/GenBank/DDBJ whole genome shotgun (WGS) entry which is preliminary data.</text>
</comment>
<dbReference type="Pfam" id="PF00072">
    <property type="entry name" value="Response_reg"/>
    <property type="match status" value="1"/>
</dbReference>